<gene>
    <name evidence="3" type="ORF">B0T19DRAFT_405236</name>
</gene>
<keyword evidence="2" id="KW-0732">Signal</keyword>
<proteinExistence type="predicted"/>
<reference evidence="3" key="1">
    <citation type="journal article" date="2023" name="Mol. Phylogenet. Evol.">
        <title>Genome-scale phylogeny and comparative genomics of the fungal order Sordariales.</title>
        <authorList>
            <person name="Hensen N."/>
            <person name="Bonometti L."/>
            <person name="Westerberg I."/>
            <person name="Brannstrom I.O."/>
            <person name="Guillou S."/>
            <person name="Cros-Aarteil S."/>
            <person name="Calhoun S."/>
            <person name="Haridas S."/>
            <person name="Kuo A."/>
            <person name="Mondo S."/>
            <person name="Pangilinan J."/>
            <person name="Riley R."/>
            <person name="LaButti K."/>
            <person name="Andreopoulos B."/>
            <person name="Lipzen A."/>
            <person name="Chen C."/>
            <person name="Yan M."/>
            <person name="Daum C."/>
            <person name="Ng V."/>
            <person name="Clum A."/>
            <person name="Steindorff A."/>
            <person name="Ohm R.A."/>
            <person name="Martin F."/>
            <person name="Silar P."/>
            <person name="Natvig D.O."/>
            <person name="Lalanne C."/>
            <person name="Gautier V."/>
            <person name="Ament-Velasquez S.L."/>
            <person name="Kruys A."/>
            <person name="Hutchinson M.I."/>
            <person name="Powell A.J."/>
            <person name="Barry K."/>
            <person name="Miller A.N."/>
            <person name="Grigoriev I.V."/>
            <person name="Debuchy R."/>
            <person name="Gladieux P."/>
            <person name="Hiltunen Thoren M."/>
            <person name="Johannesson H."/>
        </authorList>
    </citation>
    <scope>NUCLEOTIDE SEQUENCE</scope>
    <source>
        <strain evidence="3">SMH4131-1</strain>
    </source>
</reference>
<dbReference type="EMBL" id="JAUEPO010000007">
    <property type="protein sequence ID" value="KAK3317548.1"/>
    <property type="molecule type" value="Genomic_DNA"/>
</dbReference>
<protein>
    <submittedName>
        <fullName evidence="3">Uncharacterized protein</fullName>
    </submittedName>
</protein>
<evidence type="ECO:0000256" key="1">
    <source>
        <dbReference type="SAM" id="MobiDB-lite"/>
    </source>
</evidence>
<evidence type="ECO:0000256" key="2">
    <source>
        <dbReference type="SAM" id="SignalP"/>
    </source>
</evidence>
<evidence type="ECO:0000313" key="3">
    <source>
        <dbReference type="EMBL" id="KAK3317548.1"/>
    </source>
</evidence>
<reference evidence="3" key="2">
    <citation type="submission" date="2023-06" db="EMBL/GenBank/DDBJ databases">
        <authorList>
            <consortium name="Lawrence Berkeley National Laboratory"/>
            <person name="Haridas S."/>
            <person name="Hensen N."/>
            <person name="Bonometti L."/>
            <person name="Westerberg I."/>
            <person name="Brannstrom I.O."/>
            <person name="Guillou S."/>
            <person name="Cros-Aarteil S."/>
            <person name="Calhoun S."/>
            <person name="Kuo A."/>
            <person name="Mondo S."/>
            <person name="Pangilinan J."/>
            <person name="Riley R."/>
            <person name="Labutti K."/>
            <person name="Andreopoulos B."/>
            <person name="Lipzen A."/>
            <person name="Chen C."/>
            <person name="Yanf M."/>
            <person name="Daum C."/>
            <person name="Ng V."/>
            <person name="Clum A."/>
            <person name="Steindorff A."/>
            <person name="Ohm R."/>
            <person name="Martin F."/>
            <person name="Silar P."/>
            <person name="Natvig D."/>
            <person name="Lalanne C."/>
            <person name="Gautier V."/>
            <person name="Ament-Velasquez S.L."/>
            <person name="Kruys A."/>
            <person name="Hutchinson M.I."/>
            <person name="Powell A.J."/>
            <person name="Barry K."/>
            <person name="Miller A.N."/>
            <person name="Grigoriev I.V."/>
            <person name="Debuchy R."/>
            <person name="Gladieux P."/>
            <person name="Thoren M.H."/>
            <person name="Johannesson H."/>
        </authorList>
    </citation>
    <scope>NUCLEOTIDE SEQUENCE</scope>
    <source>
        <strain evidence="3">SMH4131-1</strain>
    </source>
</reference>
<keyword evidence="4" id="KW-1185">Reference proteome</keyword>
<feature type="compositionally biased region" description="Basic and acidic residues" evidence="1">
    <location>
        <begin position="80"/>
        <end position="95"/>
    </location>
</feature>
<feature type="region of interest" description="Disordered" evidence="1">
    <location>
        <begin position="21"/>
        <end position="101"/>
    </location>
</feature>
<dbReference type="Proteomes" id="UP001286456">
    <property type="component" value="Unassembled WGS sequence"/>
</dbReference>
<feature type="chain" id="PRO_5042034784" evidence="2">
    <location>
        <begin position="19"/>
        <end position="101"/>
    </location>
</feature>
<organism evidence="3 4">
    <name type="scientific">Cercophora scortea</name>
    <dbReference type="NCBI Taxonomy" id="314031"/>
    <lineage>
        <taxon>Eukaryota</taxon>
        <taxon>Fungi</taxon>
        <taxon>Dikarya</taxon>
        <taxon>Ascomycota</taxon>
        <taxon>Pezizomycotina</taxon>
        <taxon>Sordariomycetes</taxon>
        <taxon>Sordariomycetidae</taxon>
        <taxon>Sordariales</taxon>
        <taxon>Lasiosphaeriaceae</taxon>
        <taxon>Cercophora</taxon>
    </lineage>
</organism>
<accession>A0AAE0I2T2</accession>
<sequence length="101" mass="11102">MFRSRAVPLLFMAGVGSGIYYQTAGGKSQPRSRQSEDHPLKMPVSETLQSMSGQGGRTARSKPSHNEYDPKNTKIFSHSPDAHSKRNPTKVRDIDILSSDG</sequence>
<dbReference type="AlphaFoldDB" id="A0AAE0I2T2"/>
<evidence type="ECO:0000313" key="4">
    <source>
        <dbReference type="Proteomes" id="UP001286456"/>
    </source>
</evidence>
<name>A0AAE0I2T2_9PEZI</name>
<comment type="caution">
    <text evidence="3">The sequence shown here is derived from an EMBL/GenBank/DDBJ whole genome shotgun (WGS) entry which is preliminary data.</text>
</comment>
<feature type="signal peptide" evidence="2">
    <location>
        <begin position="1"/>
        <end position="18"/>
    </location>
</feature>